<evidence type="ECO:0000313" key="3">
    <source>
        <dbReference type="EMBL" id="TGZ76624.1"/>
    </source>
</evidence>
<organism evidence="3 4">
    <name type="scientific">Ascodesmis nigricans</name>
    <dbReference type="NCBI Taxonomy" id="341454"/>
    <lineage>
        <taxon>Eukaryota</taxon>
        <taxon>Fungi</taxon>
        <taxon>Dikarya</taxon>
        <taxon>Ascomycota</taxon>
        <taxon>Pezizomycotina</taxon>
        <taxon>Pezizomycetes</taxon>
        <taxon>Pezizales</taxon>
        <taxon>Ascodesmidaceae</taxon>
        <taxon>Ascodesmis</taxon>
    </lineage>
</organism>
<evidence type="ECO:0000313" key="4">
    <source>
        <dbReference type="Proteomes" id="UP000298138"/>
    </source>
</evidence>
<dbReference type="Proteomes" id="UP000298138">
    <property type="component" value="Unassembled WGS sequence"/>
</dbReference>
<name>A0A4V3SHK9_9PEZI</name>
<evidence type="ECO:0000256" key="2">
    <source>
        <dbReference type="SAM" id="MobiDB-lite"/>
    </source>
</evidence>
<evidence type="ECO:0000256" key="1">
    <source>
        <dbReference type="SAM" id="Coils"/>
    </source>
</evidence>
<dbReference type="AlphaFoldDB" id="A0A4V3SHK9"/>
<gene>
    <name evidence="3" type="ORF">EX30DRAFT_375333</name>
</gene>
<sequence>MMSAGFRPRTHTIPPGINSPDAPLSSESPDSPYHTLLQQYSFLPAPSSGLHSQHPIQVLHRRLILLPSTSTLRAQIAEKLIAILKRRLEAWNAALKVAEARGVSLPMDYRELDEKEERFRIKWADWFDKWVIRDEGIERLMKMGTEQEGAEIRRVLPKGRGEKVDKRWRVVELAVVRAFYGTGVRPLREGWWGMIRRELGWGPGK</sequence>
<protein>
    <submittedName>
        <fullName evidence="3">Uncharacterized protein</fullName>
    </submittedName>
</protein>
<feature type="region of interest" description="Disordered" evidence="2">
    <location>
        <begin position="1"/>
        <end position="30"/>
    </location>
</feature>
<dbReference type="InParanoid" id="A0A4V3SHK9"/>
<accession>A0A4V3SHK9</accession>
<proteinExistence type="predicted"/>
<feature type="coiled-coil region" evidence="1">
    <location>
        <begin position="74"/>
        <end position="101"/>
    </location>
</feature>
<keyword evidence="1" id="KW-0175">Coiled coil</keyword>
<keyword evidence="4" id="KW-1185">Reference proteome</keyword>
<dbReference type="EMBL" id="ML220171">
    <property type="protein sequence ID" value="TGZ76624.1"/>
    <property type="molecule type" value="Genomic_DNA"/>
</dbReference>
<reference evidence="3 4" key="1">
    <citation type="submission" date="2019-04" db="EMBL/GenBank/DDBJ databases">
        <title>Comparative genomics and transcriptomics to analyze fruiting body development in filamentous ascomycetes.</title>
        <authorList>
            <consortium name="DOE Joint Genome Institute"/>
            <person name="Lutkenhaus R."/>
            <person name="Traeger S."/>
            <person name="Breuer J."/>
            <person name="Kuo A."/>
            <person name="Lipzen A."/>
            <person name="Pangilinan J."/>
            <person name="Dilworth D."/>
            <person name="Sandor L."/>
            <person name="Poggeler S."/>
            <person name="Barry K."/>
            <person name="Grigoriev I.V."/>
            <person name="Nowrousian M."/>
        </authorList>
    </citation>
    <scope>NUCLEOTIDE SEQUENCE [LARGE SCALE GENOMIC DNA]</scope>
    <source>
        <strain evidence="3 4">CBS 389.68</strain>
    </source>
</reference>